<reference evidence="2 3" key="1">
    <citation type="submission" date="2017-05" db="EMBL/GenBank/DDBJ databases">
        <title>Functional genome analysis of Paenibacillus pasadenensis strain R16: insights on endophytic life style and antifungal activity.</title>
        <authorList>
            <person name="Passera A."/>
            <person name="Marcolungo L."/>
            <person name="Casati P."/>
            <person name="Brasca M."/>
            <person name="Quaglino F."/>
            <person name="Delledonne M."/>
        </authorList>
    </citation>
    <scope>NUCLEOTIDE SEQUENCE [LARGE SCALE GENOMIC DNA]</scope>
    <source>
        <strain evidence="2 3">R16</strain>
    </source>
</reference>
<evidence type="ECO:0000256" key="1">
    <source>
        <dbReference type="SAM" id="MobiDB-lite"/>
    </source>
</evidence>
<dbReference type="AlphaFoldDB" id="A0A2N5NB07"/>
<gene>
    <name evidence="2" type="ORF">B8V81_1718</name>
</gene>
<evidence type="ECO:0000313" key="3">
    <source>
        <dbReference type="Proteomes" id="UP000234789"/>
    </source>
</evidence>
<feature type="region of interest" description="Disordered" evidence="1">
    <location>
        <begin position="1"/>
        <end position="77"/>
    </location>
</feature>
<dbReference type="OrthoDB" id="2454814at2"/>
<dbReference type="EMBL" id="NFEZ01000003">
    <property type="protein sequence ID" value="PLT47494.1"/>
    <property type="molecule type" value="Genomic_DNA"/>
</dbReference>
<dbReference type="Proteomes" id="UP000234789">
    <property type="component" value="Unassembled WGS sequence"/>
</dbReference>
<sequence>MTDPKDKSLRSTTPSVADRDHPEQYPTEKESLMDQDPAQQHVDPIPVEDLTIEQQDEKDKTHTKDDSSSARKYRTGF</sequence>
<feature type="compositionally biased region" description="Basic and acidic residues" evidence="1">
    <location>
        <begin position="55"/>
        <end position="69"/>
    </location>
</feature>
<proteinExistence type="predicted"/>
<keyword evidence="3" id="KW-1185">Reference proteome</keyword>
<evidence type="ECO:0000313" key="2">
    <source>
        <dbReference type="EMBL" id="PLT47494.1"/>
    </source>
</evidence>
<name>A0A2N5NB07_9BACL</name>
<feature type="compositionally biased region" description="Basic and acidic residues" evidence="1">
    <location>
        <begin position="17"/>
        <end position="32"/>
    </location>
</feature>
<protein>
    <submittedName>
        <fullName evidence="2">Uncharacterized protein</fullName>
    </submittedName>
</protein>
<dbReference type="RefSeq" id="WP_028598336.1">
    <property type="nucleotide sequence ID" value="NZ_BIMM01000047.1"/>
</dbReference>
<organism evidence="2 3">
    <name type="scientific">Paenibacillus pasadenensis</name>
    <dbReference type="NCBI Taxonomy" id="217090"/>
    <lineage>
        <taxon>Bacteria</taxon>
        <taxon>Bacillati</taxon>
        <taxon>Bacillota</taxon>
        <taxon>Bacilli</taxon>
        <taxon>Bacillales</taxon>
        <taxon>Paenibacillaceae</taxon>
        <taxon>Paenibacillus</taxon>
    </lineage>
</organism>
<comment type="caution">
    <text evidence="2">The sequence shown here is derived from an EMBL/GenBank/DDBJ whole genome shotgun (WGS) entry which is preliminary data.</text>
</comment>
<accession>A0A2N5NB07</accession>